<dbReference type="InterPro" id="IPR001482">
    <property type="entry name" value="T2SS/T4SS_dom"/>
</dbReference>
<comment type="similarity">
    <text evidence="1">Belongs to the GSP E family.</text>
</comment>
<evidence type="ECO:0008006" key="8">
    <source>
        <dbReference type="Google" id="ProtNLM"/>
    </source>
</evidence>
<dbReference type="Proteomes" id="UP000231019">
    <property type="component" value="Unassembled WGS sequence"/>
</dbReference>
<protein>
    <recommendedName>
        <fullName evidence="8">Bacterial type II secretion system protein E domain-containing protein</fullName>
    </recommendedName>
</protein>
<dbReference type="SUPFAM" id="SSF160246">
    <property type="entry name" value="EspE N-terminal domain-like"/>
    <property type="match status" value="2"/>
</dbReference>
<dbReference type="Gene3D" id="3.40.50.300">
    <property type="entry name" value="P-loop containing nucleotide triphosphate hydrolases"/>
    <property type="match status" value="1"/>
</dbReference>
<reference evidence="6 7" key="1">
    <citation type="submission" date="2017-09" db="EMBL/GenBank/DDBJ databases">
        <title>Depth-based differentiation of microbial function through sediment-hosted aquifers and enrichment of novel symbionts in the deep terrestrial subsurface.</title>
        <authorList>
            <person name="Probst A.J."/>
            <person name="Ladd B."/>
            <person name="Jarett J.K."/>
            <person name="Geller-Mcgrath D.E."/>
            <person name="Sieber C.M."/>
            <person name="Emerson J.B."/>
            <person name="Anantharaman K."/>
            <person name="Thomas B.C."/>
            <person name="Malmstrom R."/>
            <person name="Stieglmeier M."/>
            <person name="Klingl A."/>
            <person name="Woyke T."/>
            <person name="Ryan C.M."/>
            <person name="Banfield J.F."/>
        </authorList>
    </citation>
    <scope>NUCLEOTIDE SEQUENCE [LARGE SCALE GENOMIC DNA]</scope>
    <source>
        <strain evidence="6">CG17_big_fil_post_rev_8_21_14_2_50_48_46</strain>
    </source>
</reference>
<dbReference type="Gene3D" id="3.30.300.160">
    <property type="entry name" value="Type II secretion system, protein E, N-terminal domain"/>
    <property type="match status" value="1"/>
</dbReference>
<feature type="domain" description="Type II secretion system protein GspE N-terminal" evidence="5">
    <location>
        <begin position="133"/>
        <end position="218"/>
    </location>
</feature>
<dbReference type="PANTHER" id="PTHR30258:SF3">
    <property type="entry name" value="SLL1921 PROTEIN"/>
    <property type="match status" value="1"/>
</dbReference>
<sequence>MSTAHSSPQASKSAATTALKLGDLMVREGLLTMDGLHKALAIQKQSDEYLPLGRVCVDLKLISKQELQRFLSKYQKHIQIGELLVNMGLITQTQVQKILEMQKASSKRFGALLVQSGFISESQLTNALSIQLDIPRMIPSLELMDQRLLEGIDEETLRFNEFIPVDRSGNQMTVIMSDPLNSNLMQQLVDRFKCKIIPAIATPSEILSTIAEFFGPRRKGPEEVSLDQDLMLKETEQDKTKEEVSSMARFLVRSAVEEGASALHVECQENYVRVRLRKDGVMVHKTDLPVRVGPALIEMLKTAFRLKGGKYWQETITTHVANRKVDLSISFFQGLWGENLVVHILYAPSRMLIFDNLGFSPVNLSKINSYLERSGGMIITSSPIRSGKSTLMYACLLTLNQLHRSVLSLENHVHYTMPGVIQHHYKGDDPEAHEALVEAMAEYDSDVLMVDDIPSPQSADSLNRAALMGKKVITSHHAADTTALIYALVNSGCEALLHSPVPILLISQRLLRRLCEKCKVPYSPSEAELTGMKVMAGDRGAYQFYTAKGCKDCQNQGYTGQTAIHELLEITDEIHNAVLQKKSSTSIREMARRDSNMISMIEDGVFKASAGLTSLEEVRRVSLIHDSDSKSARSIKQIYTLCTSK</sequence>
<dbReference type="Pfam" id="PF05157">
    <property type="entry name" value="MshEN"/>
    <property type="match status" value="1"/>
</dbReference>
<dbReference type="AlphaFoldDB" id="A0A2M7G985"/>
<dbReference type="GO" id="GO:0005886">
    <property type="term" value="C:plasma membrane"/>
    <property type="evidence" value="ECO:0007669"/>
    <property type="project" value="TreeGrafter"/>
</dbReference>
<dbReference type="GO" id="GO:0016887">
    <property type="term" value="F:ATP hydrolysis activity"/>
    <property type="evidence" value="ECO:0007669"/>
    <property type="project" value="TreeGrafter"/>
</dbReference>
<organism evidence="6 7">
    <name type="scientific">bacterium (Candidatus Blackallbacteria) CG17_big_fil_post_rev_8_21_14_2_50_48_46</name>
    <dbReference type="NCBI Taxonomy" id="2014261"/>
    <lineage>
        <taxon>Bacteria</taxon>
        <taxon>Candidatus Blackallbacteria</taxon>
    </lineage>
</organism>
<evidence type="ECO:0000313" key="6">
    <source>
        <dbReference type="EMBL" id="PIW18670.1"/>
    </source>
</evidence>
<dbReference type="EMBL" id="PFFQ01000012">
    <property type="protein sequence ID" value="PIW18670.1"/>
    <property type="molecule type" value="Genomic_DNA"/>
</dbReference>
<evidence type="ECO:0000256" key="3">
    <source>
        <dbReference type="ARBA" id="ARBA00022840"/>
    </source>
</evidence>
<evidence type="ECO:0000256" key="2">
    <source>
        <dbReference type="ARBA" id="ARBA00022741"/>
    </source>
</evidence>
<dbReference type="Pfam" id="PF00437">
    <property type="entry name" value="T2SSE"/>
    <property type="match status" value="1"/>
</dbReference>
<gene>
    <name evidence="6" type="ORF">COW36_05080</name>
</gene>
<proteinExistence type="inferred from homology"/>
<dbReference type="InterPro" id="IPR037257">
    <property type="entry name" value="T2SS_E_N_sf"/>
</dbReference>
<evidence type="ECO:0000256" key="1">
    <source>
        <dbReference type="ARBA" id="ARBA00006611"/>
    </source>
</evidence>
<dbReference type="Gene3D" id="3.30.450.90">
    <property type="match status" value="1"/>
</dbReference>
<evidence type="ECO:0000259" key="4">
    <source>
        <dbReference type="Pfam" id="PF00437"/>
    </source>
</evidence>
<dbReference type="InterPro" id="IPR007831">
    <property type="entry name" value="T2SS_GspE_N"/>
</dbReference>
<evidence type="ECO:0000313" key="7">
    <source>
        <dbReference type="Proteomes" id="UP000231019"/>
    </source>
</evidence>
<dbReference type="PANTHER" id="PTHR30258">
    <property type="entry name" value="TYPE II SECRETION SYSTEM PROTEIN GSPE-RELATED"/>
    <property type="match status" value="1"/>
</dbReference>
<evidence type="ECO:0000259" key="5">
    <source>
        <dbReference type="Pfam" id="PF05157"/>
    </source>
</evidence>
<name>A0A2M7G985_9BACT</name>
<accession>A0A2M7G985</accession>
<keyword evidence="2" id="KW-0547">Nucleotide-binding</keyword>
<keyword evidence="3" id="KW-0067">ATP-binding</keyword>
<dbReference type="InterPro" id="IPR027417">
    <property type="entry name" value="P-loop_NTPase"/>
</dbReference>
<feature type="domain" description="Bacterial type II secretion system protein E" evidence="4">
    <location>
        <begin position="243"/>
        <end position="620"/>
    </location>
</feature>
<comment type="caution">
    <text evidence="6">The sequence shown here is derived from an EMBL/GenBank/DDBJ whole genome shotgun (WGS) entry which is preliminary data.</text>
</comment>
<dbReference type="GO" id="GO:0005524">
    <property type="term" value="F:ATP binding"/>
    <property type="evidence" value="ECO:0007669"/>
    <property type="project" value="UniProtKB-KW"/>
</dbReference>
<dbReference type="SUPFAM" id="SSF52540">
    <property type="entry name" value="P-loop containing nucleoside triphosphate hydrolases"/>
    <property type="match status" value="1"/>
</dbReference>